<dbReference type="InterPro" id="IPR034694">
    <property type="entry name" value="HPF_long/plastid"/>
</dbReference>
<comment type="subcellular location">
    <subcellularLocation>
        <location evidence="4">Cytoplasm</location>
    </subcellularLocation>
</comment>
<evidence type="ECO:0000256" key="1">
    <source>
        <dbReference type="ARBA" id="ARBA00022845"/>
    </source>
</evidence>
<dbReference type="EMBL" id="CP133270">
    <property type="protein sequence ID" value="WVX67257.1"/>
    <property type="molecule type" value="Genomic_DNA"/>
</dbReference>
<dbReference type="InterPro" id="IPR038416">
    <property type="entry name" value="Ribosom_S30AE_C_sf"/>
</dbReference>
<comment type="subunit">
    <text evidence="2">Associates exclusively with 100S ribosomes, which are dimers of 70S ribosomes.</text>
</comment>
<accession>A0ABZ2C486</accession>
<feature type="coiled-coil region" evidence="5">
    <location>
        <begin position="73"/>
        <end position="100"/>
    </location>
</feature>
<dbReference type="NCBIfam" id="TIGR00741">
    <property type="entry name" value="yfiA"/>
    <property type="match status" value="1"/>
</dbReference>
<sequence length="187" mass="20946">MKFIMTGKKLDIGESLRDHTSSKIDEIVNKYALEPIDCSVIVTKDGYRIITDFDLHLGKGINVRTHSEADDPYVSVDAALETLEKQLRKYKKRITDHHKKRDVEYVKTSAQQYVLDSSSESQELEAPVIIAEMNTDIPTLSVGEAVMHMDLSNSPALLFLNGSHGKMNLVYKRADGNIGWVDPHSAS</sequence>
<protein>
    <recommendedName>
        <fullName evidence="3 4">Ribosome hibernation promoting factor</fullName>
        <shortName evidence="4">HPF</shortName>
    </recommendedName>
</protein>
<dbReference type="HAMAP" id="MF_00839">
    <property type="entry name" value="HPF"/>
    <property type="match status" value="1"/>
</dbReference>
<dbReference type="Gene3D" id="3.30.505.50">
    <property type="entry name" value="Sigma 54 modulation/S30EA ribosomal protein, C-terminal domain"/>
    <property type="match status" value="1"/>
</dbReference>
<organism evidence="7 8">
    <name type="scientific">Candidatus Bealeia paramacronuclearis</name>
    <dbReference type="NCBI Taxonomy" id="1921001"/>
    <lineage>
        <taxon>Bacteria</taxon>
        <taxon>Pseudomonadati</taxon>
        <taxon>Pseudomonadota</taxon>
        <taxon>Alphaproteobacteria</taxon>
        <taxon>Holosporales</taxon>
        <taxon>Holosporaceae</taxon>
        <taxon>Candidatus Bealeia</taxon>
    </lineage>
</organism>
<keyword evidence="4" id="KW-0963">Cytoplasm</keyword>
<evidence type="ECO:0000313" key="7">
    <source>
        <dbReference type="EMBL" id="WVX67257.1"/>
    </source>
</evidence>
<dbReference type="Gene3D" id="3.30.160.100">
    <property type="entry name" value="Ribosome hibernation promotion factor-like"/>
    <property type="match status" value="1"/>
</dbReference>
<dbReference type="RefSeq" id="WP_331256030.1">
    <property type="nucleotide sequence ID" value="NZ_JAVHWZ010000002.1"/>
</dbReference>
<dbReference type="InterPro" id="IPR003489">
    <property type="entry name" value="RHF/RaiA"/>
</dbReference>
<keyword evidence="5" id="KW-0175">Coiled coil</keyword>
<keyword evidence="8" id="KW-1185">Reference proteome</keyword>
<evidence type="ECO:0000313" key="8">
    <source>
        <dbReference type="Proteomes" id="UP001330434"/>
    </source>
</evidence>
<evidence type="ECO:0000259" key="6">
    <source>
        <dbReference type="Pfam" id="PF16321"/>
    </source>
</evidence>
<dbReference type="Pfam" id="PF16321">
    <property type="entry name" value="Ribosom_S30AE_C"/>
    <property type="match status" value="1"/>
</dbReference>
<evidence type="ECO:0000256" key="4">
    <source>
        <dbReference type="HAMAP-Rule" id="MF_00839"/>
    </source>
</evidence>
<reference evidence="7 8" key="1">
    <citation type="journal article" date="2024" name="Environ. Microbiol.">
        <title>Novel evolutionary insights on the interactions of the Holosporales (Alphaproteobacteria) with eukaryotic hosts from comparative genomics.</title>
        <authorList>
            <person name="Giovannini M."/>
            <person name="Petroni G."/>
            <person name="Castelli M."/>
        </authorList>
    </citation>
    <scope>NUCLEOTIDE SEQUENCE [LARGE SCALE GENOMIC DNA]</scope>
    <source>
        <strain evidence="7 8">US_Bl 15I1</strain>
    </source>
</reference>
<comment type="similarity">
    <text evidence="4">Belongs to the HPF/YfiA ribosome-associated protein family. Long HPF subfamily.</text>
</comment>
<comment type="function">
    <text evidence="4">Required for dimerization of active 70S ribosomes into 100S ribosomes in stationary phase; 100S ribosomes are translationally inactive and sometimes present during exponential growth.</text>
</comment>
<evidence type="ECO:0000256" key="5">
    <source>
        <dbReference type="SAM" id="Coils"/>
    </source>
</evidence>
<dbReference type="PANTHER" id="PTHR33231:SF1">
    <property type="entry name" value="30S RIBOSOMAL PROTEIN"/>
    <property type="match status" value="1"/>
</dbReference>
<evidence type="ECO:0000256" key="3">
    <source>
        <dbReference type="ARBA" id="ARBA00041148"/>
    </source>
</evidence>
<dbReference type="CDD" id="cd00552">
    <property type="entry name" value="RaiA"/>
    <property type="match status" value="1"/>
</dbReference>
<proteinExistence type="inferred from homology"/>
<keyword evidence="1 4" id="KW-0810">Translation regulation</keyword>
<feature type="domain" description="Sigma 54 modulation/S30EA ribosomal protein C-terminal" evidence="6">
    <location>
        <begin position="126"/>
        <end position="179"/>
    </location>
</feature>
<comment type="subunit">
    <text evidence="4">Interacts with 100S ribosomes.</text>
</comment>
<evidence type="ECO:0000256" key="2">
    <source>
        <dbReference type="ARBA" id="ARBA00038695"/>
    </source>
</evidence>
<name>A0ABZ2C486_9PROT</name>
<dbReference type="InterPro" id="IPR032528">
    <property type="entry name" value="Ribosom_S30AE_C"/>
</dbReference>
<dbReference type="InterPro" id="IPR036567">
    <property type="entry name" value="RHF-like"/>
</dbReference>
<dbReference type="Proteomes" id="UP001330434">
    <property type="component" value="Chromosome"/>
</dbReference>
<dbReference type="SUPFAM" id="SSF69754">
    <property type="entry name" value="Ribosome binding protein Y (YfiA homologue)"/>
    <property type="match status" value="1"/>
</dbReference>
<dbReference type="InterPro" id="IPR050574">
    <property type="entry name" value="HPF/YfiA_ribosome-assoc"/>
</dbReference>
<gene>
    <name evidence="4" type="primary">hpf</name>
    <name evidence="7" type="ORF">Bealeia1_01455</name>
</gene>
<dbReference type="Pfam" id="PF02482">
    <property type="entry name" value="Ribosomal_S30AE"/>
    <property type="match status" value="1"/>
</dbReference>
<dbReference type="PANTHER" id="PTHR33231">
    <property type="entry name" value="30S RIBOSOMAL PROTEIN"/>
    <property type="match status" value="1"/>
</dbReference>